<dbReference type="AlphaFoldDB" id="A0A8J6EIC6"/>
<dbReference type="OrthoDB" id="49386at2759"/>
<organism evidence="2 3">
    <name type="scientific">Eleutherodactylus coqui</name>
    <name type="common">Puerto Rican coqui</name>
    <dbReference type="NCBI Taxonomy" id="57060"/>
    <lineage>
        <taxon>Eukaryota</taxon>
        <taxon>Metazoa</taxon>
        <taxon>Chordata</taxon>
        <taxon>Craniata</taxon>
        <taxon>Vertebrata</taxon>
        <taxon>Euteleostomi</taxon>
        <taxon>Amphibia</taxon>
        <taxon>Batrachia</taxon>
        <taxon>Anura</taxon>
        <taxon>Neobatrachia</taxon>
        <taxon>Hyloidea</taxon>
        <taxon>Eleutherodactylidae</taxon>
        <taxon>Eleutherodactylinae</taxon>
        <taxon>Eleutherodactylus</taxon>
        <taxon>Eleutherodactylus</taxon>
    </lineage>
</organism>
<gene>
    <name evidence="2" type="ORF">GDO78_020305</name>
</gene>
<dbReference type="Pfam" id="PF13910">
    <property type="entry name" value="DUF4209"/>
    <property type="match status" value="1"/>
</dbReference>
<accession>A0A8J6EIC6</accession>
<dbReference type="PANTHER" id="PTHR31701">
    <property type="entry name" value="ENDOPLASMIC RETICULUM MEMBRANE-ASSOCIATED RNA DEGRADATION PROTEIN"/>
    <property type="match status" value="1"/>
</dbReference>
<comment type="caution">
    <text evidence="2">The sequence shown here is derived from an EMBL/GenBank/DDBJ whole genome shotgun (WGS) entry which is preliminary data.</text>
</comment>
<keyword evidence="3" id="KW-1185">Reference proteome</keyword>
<dbReference type="Proteomes" id="UP000770717">
    <property type="component" value="Unassembled WGS sequence"/>
</dbReference>
<reference evidence="2" key="1">
    <citation type="thesis" date="2020" institute="ProQuest LLC" country="789 East Eisenhower Parkway, Ann Arbor, MI, USA">
        <title>Comparative Genomics and Chromosome Evolution.</title>
        <authorList>
            <person name="Mudd A.B."/>
        </authorList>
    </citation>
    <scope>NUCLEOTIDE SEQUENCE</scope>
    <source>
        <strain evidence="2">HN-11 Male</strain>
        <tissue evidence="2">Kidney and liver</tissue>
    </source>
</reference>
<feature type="non-terminal residue" evidence="2">
    <location>
        <position position="1"/>
    </location>
</feature>
<protein>
    <recommendedName>
        <fullName evidence="1">DUF4209 domain-containing protein</fullName>
    </recommendedName>
</protein>
<evidence type="ECO:0000313" key="2">
    <source>
        <dbReference type="EMBL" id="KAG9469526.1"/>
    </source>
</evidence>
<evidence type="ECO:0000259" key="1">
    <source>
        <dbReference type="Pfam" id="PF13910"/>
    </source>
</evidence>
<proteinExistence type="predicted"/>
<dbReference type="EMBL" id="WNTK01000497">
    <property type="protein sequence ID" value="KAG9469526.1"/>
    <property type="molecule type" value="Genomic_DNA"/>
</dbReference>
<dbReference type="PANTHER" id="PTHR31701:SF2">
    <property type="entry name" value="ENDOPLASMIC RETICULUM MEMBRANE-ASSOCIATED RNA DEGRADATION PROTEIN"/>
    <property type="match status" value="1"/>
</dbReference>
<sequence>MLGPVPPTTCLSPAVHNMVCVLGFEMQDHVEMRSILDQENRVRWRAIWERVSYLSSGVGLDYAESVRQLGPLCDAAHGHFMSLSNENYEETFHDWFQWTNNCEVYLIIGKDCPFLLRDLLASQELAKIFSQSVMNVLRVFLGSPLSLNLRNILWHGFASPHEIPPKYCSMLL</sequence>
<evidence type="ECO:0000313" key="3">
    <source>
        <dbReference type="Proteomes" id="UP000770717"/>
    </source>
</evidence>
<dbReference type="InterPro" id="IPR025209">
    <property type="entry name" value="DUF4209"/>
</dbReference>
<dbReference type="InterPro" id="IPR039635">
    <property type="entry name" value="ERMARD"/>
</dbReference>
<feature type="domain" description="DUF4209" evidence="1">
    <location>
        <begin position="110"/>
        <end position="172"/>
    </location>
</feature>
<name>A0A8J6EIC6_ELECQ</name>